<accession>A0A383TVY1</accession>
<dbReference type="RefSeq" id="WP_245952899.1">
    <property type="nucleotide sequence ID" value="NZ_UNSC01000001.1"/>
</dbReference>
<reference evidence="2 3" key="1">
    <citation type="submission" date="2018-09" db="EMBL/GenBank/DDBJ databases">
        <authorList>
            <consortium name="Pathogen Informatics"/>
        </authorList>
    </citation>
    <scope>NUCLEOTIDE SEQUENCE [LARGE SCALE GENOMIC DNA]</scope>
    <source>
        <strain evidence="2 3">OH-22767</strain>
    </source>
</reference>
<dbReference type="Proteomes" id="UP000262142">
    <property type="component" value="Unassembled WGS sequence"/>
</dbReference>
<protein>
    <submittedName>
        <fullName evidence="2">Uncharacterized protein conserved in bacteria</fullName>
    </submittedName>
</protein>
<keyword evidence="1" id="KW-1133">Transmembrane helix</keyword>
<keyword evidence="1" id="KW-0812">Transmembrane</keyword>
<gene>
    <name evidence="2" type="ORF">SAMEA104719789_00163</name>
</gene>
<evidence type="ECO:0000313" key="2">
    <source>
        <dbReference type="EMBL" id="SZD71071.1"/>
    </source>
</evidence>
<dbReference type="InterPro" id="IPR008620">
    <property type="entry name" value="FixH"/>
</dbReference>
<dbReference type="AlphaFoldDB" id="A0A383TVY1"/>
<evidence type="ECO:0000256" key="1">
    <source>
        <dbReference type="SAM" id="Phobius"/>
    </source>
</evidence>
<keyword evidence="3" id="KW-1185">Reference proteome</keyword>
<organism evidence="2 3">
    <name type="scientific">Candidatus Ornithobacterium hominis</name>
    <dbReference type="NCBI Taxonomy" id="2497989"/>
    <lineage>
        <taxon>Bacteria</taxon>
        <taxon>Pseudomonadati</taxon>
        <taxon>Bacteroidota</taxon>
        <taxon>Flavobacteriia</taxon>
        <taxon>Flavobacteriales</taxon>
        <taxon>Weeksellaceae</taxon>
        <taxon>Ornithobacterium</taxon>
    </lineage>
</organism>
<sequence>MKKIKLNWPYLVVIGLGSFMIFILTLIYLAGDTGDLVTDNYYEHSLKYQEETIDAANRASTLIYKPEIKIQVNGILISFPDSYEIQNGNVLLMRGVKKENDIHFPINEKAKEILIPAVKLEKGEYDMSLRWEMNDEFYLIKKVIEWIPR</sequence>
<dbReference type="EMBL" id="UNSC01000001">
    <property type="protein sequence ID" value="SZD71071.1"/>
    <property type="molecule type" value="Genomic_DNA"/>
</dbReference>
<proteinExistence type="predicted"/>
<keyword evidence="1" id="KW-0472">Membrane</keyword>
<feature type="transmembrane region" description="Helical" evidence="1">
    <location>
        <begin position="7"/>
        <end position="30"/>
    </location>
</feature>
<name>A0A383TVY1_9FLAO</name>
<evidence type="ECO:0000313" key="3">
    <source>
        <dbReference type="Proteomes" id="UP000262142"/>
    </source>
</evidence>
<dbReference type="Pfam" id="PF05751">
    <property type="entry name" value="FixH"/>
    <property type="match status" value="1"/>
</dbReference>